<dbReference type="AlphaFoldDB" id="A0A5Q0GW66"/>
<dbReference type="GO" id="GO:0008168">
    <property type="term" value="F:methyltransferase activity"/>
    <property type="evidence" value="ECO:0007669"/>
    <property type="project" value="UniProtKB-KW"/>
</dbReference>
<dbReference type="RefSeq" id="WP_033432555.1">
    <property type="nucleotide sequence ID" value="NZ_CP034550.1"/>
</dbReference>
<dbReference type="KEGG" id="ssyi:EKG83_08965"/>
<evidence type="ECO:0000256" key="2">
    <source>
        <dbReference type="ARBA" id="ARBA00022679"/>
    </source>
</evidence>
<dbReference type="SUPFAM" id="SSF53335">
    <property type="entry name" value="S-adenosyl-L-methionine-dependent methyltransferases"/>
    <property type="match status" value="1"/>
</dbReference>
<dbReference type="InterPro" id="IPR041698">
    <property type="entry name" value="Methyltransf_25"/>
</dbReference>
<accession>A0A5Q0GW66</accession>
<dbReference type="PANTHER" id="PTHR43861">
    <property type="entry name" value="TRANS-ACONITATE 2-METHYLTRANSFERASE-RELATED"/>
    <property type="match status" value="1"/>
</dbReference>
<dbReference type="GO" id="GO:0032259">
    <property type="term" value="P:methylation"/>
    <property type="evidence" value="ECO:0007669"/>
    <property type="project" value="UniProtKB-KW"/>
</dbReference>
<feature type="domain" description="Methyltransferase" evidence="3">
    <location>
        <begin position="45"/>
        <end position="135"/>
    </location>
</feature>
<keyword evidence="1 4" id="KW-0489">Methyltransferase</keyword>
<organism evidence="4 5">
    <name type="scientific">Saccharothrix syringae</name>
    <name type="common">Nocardiopsis syringae</name>
    <dbReference type="NCBI Taxonomy" id="103733"/>
    <lineage>
        <taxon>Bacteria</taxon>
        <taxon>Bacillati</taxon>
        <taxon>Actinomycetota</taxon>
        <taxon>Actinomycetes</taxon>
        <taxon>Pseudonocardiales</taxon>
        <taxon>Pseudonocardiaceae</taxon>
        <taxon>Saccharothrix</taxon>
    </lineage>
</organism>
<proteinExistence type="predicted"/>
<dbReference type="PANTHER" id="PTHR43861:SF1">
    <property type="entry name" value="TRANS-ACONITATE 2-METHYLTRANSFERASE"/>
    <property type="match status" value="1"/>
</dbReference>
<reference evidence="5" key="1">
    <citation type="journal article" date="2021" name="Curr. Microbiol.">
        <title>Complete genome of nocamycin-producing strain Saccharothrix syringae NRRL B-16468 reveals the biosynthetic potential for secondary metabolites.</title>
        <authorList>
            <person name="Mo X."/>
            <person name="Yang S."/>
        </authorList>
    </citation>
    <scope>NUCLEOTIDE SEQUENCE [LARGE SCALE GENOMIC DNA]</scope>
    <source>
        <strain evidence="5">ATCC 51364 / DSM 43886 / JCM 6844 / KCTC 9398 / NBRC 14523 / NRRL B-16468 / INA 2240</strain>
    </source>
</reference>
<keyword evidence="2 4" id="KW-0808">Transferase</keyword>
<evidence type="ECO:0000259" key="3">
    <source>
        <dbReference type="Pfam" id="PF13649"/>
    </source>
</evidence>
<dbReference type="InterPro" id="IPR029063">
    <property type="entry name" value="SAM-dependent_MTases_sf"/>
</dbReference>
<dbReference type="CDD" id="cd02440">
    <property type="entry name" value="AdoMet_MTases"/>
    <property type="match status" value="1"/>
</dbReference>
<sequence>MDRPLTAAELFDAVGRGYEEAFGRPPVVGEAVRLLLDRLPEHAHVLDVGSGTGRPAAEELTAAGHRVLGLDVSRAMVEIATEQVPGAEFVHADVRDWESPRRWDAVCAFFPFLQMTRDEVAAVLGRIAGWLVPGGLLALVTVPMDVEDLEVPFLGHTVRLTSFATPDLLRLVERAGLVVLENRSALFHPDREGQPVEEHLLVLAQAQAPDASAR</sequence>
<evidence type="ECO:0000313" key="5">
    <source>
        <dbReference type="Proteomes" id="UP000325787"/>
    </source>
</evidence>
<evidence type="ECO:0000256" key="1">
    <source>
        <dbReference type="ARBA" id="ARBA00022603"/>
    </source>
</evidence>
<name>A0A5Q0GW66_SACSY</name>
<keyword evidence="5" id="KW-1185">Reference proteome</keyword>
<dbReference type="Gene3D" id="3.40.50.150">
    <property type="entry name" value="Vaccinia Virus protein VP39"/>
    <property type="match status" value="1"/>
</dbReference>
<dbReference type="Pfam" id="PF13649">
    <property type="entry name" value="Methyltransf_25"/>
    <property type="match status" value="1"/>
</dbReference>
<gene>
    <name evidence="4" type="ORF">EKG83_08965</name>
</gene>
<dbReference type="EMBL" id="CP034550">
    <property type="protein sequence ID" value="QFZ17592.1"/>
    <property type="molecule type" value="Genomic_DNA"/>
</dbReference>
<dbReference type="Proteomes" id="UP000325787">
    <property type="component" value="Chromosome"/>
</dbReference>
<dbReference type="OrthoDB" id="9765084at2"/>
<evidence type="ECO:0000313" key="4">
    <source>
        <dbReference type="EMBL" id="QFZ17592.1"/>
    </source>
</evidence>
<protein>
    <submittedName>
        <fullName evidence="4">Class I SAM-dependent methyltransferase</fullName>
    </submittedName>
</protein>